<sequence>MKSVCSTRSHTRVWHGLAHKHVWRLRRQHGLDTWACGWPCDPSQYVCPISTRPEARACLEPCEAHVMDPDRAIADEVESNAPAHVQGAVPSDSRPETDR</sequence>
<evidence type="ECO:0000313" key="2">
    <source>
        <dbReference type="EMBL" id="KHG00488.1"/>
    </source>
</evidence>
<dbReference type="AlphaFoldDB" id="A0A0B0MEA4"/>
<evidence type="ECO:0000256" key="1">
    <source>
        <dbReference type="SAM" id="MobiDB-lite"/>
    </source>
</evidence>
<feature type="region of interest" description="Disordered" evidence="1">
    <location>
        <begin position="77"/>
        <end position="99"/>
    </location>
</feature>
<protein>
    <submittedName>
        <fullName evidence="2">S-adenosylmethionine decarboxylase proenzyme</fullName>
    </submittedName>
</protein>
<accession>A0A0B0MEA4</accession>
<dbReference type="EMBL" id="JRRC01131734">
    <property type="protein sequence ID" value="KHG00488.1"/>
    <property type="molecule type" value="Genomic_DNA"/>
</dbReference>
<reference evidence="3" key="1">
    <citation type="submission" date="2014-09" db="EMBL/GenBank/DDBJ databases">
        <authorList>
            <person name="Mudge J."/>
            <person name="Ramaraj T."/>
            <person name="Lindquist I.E."/>
            <person name="Bharti A.K."/>
            <person name="Sundararajan A."/>
            <person name="Cameron C.T."/>
            <person name="Woodward J.E."/>
            <person name="May G.D."/>
            <person name="Brubaker C."/>
            <person name="Broadhvest J."/>
            <person name="Wilkins T.A."/>
        </authorList>
    </citation>
    <scope>NUCLEOTIDE SEQUENCE</scope>
    <source>
        <strain evidence="3">cv. AKA8401</strain>
    </source>
</reference>
<gene>
    <name evidence="2" type="ORF">F383_18175</name>
</gene>
<dbReference type="Proteomes" id="UP000032142">
    <property type="component" value="Unassembled WGS sequence"/>
</dbReference>
<organism evidence="2 3">
    <name type="scientific">Gossypium arboreum</name>
    <name type="common">Tree cotton</name>
    <name type="synonym">Gossypium nanking</name>
    <dbReference type="NCBI Taxonomy" id="29729"/>
    <lineage>
        <taxon>Eukaryota</taxon>
        <taxon>Viridiplantae</taxon>
        <taxon>Streptophyta</taxon>
        <taxon>Embryophyta</taxon>
        <taxon>Tracheophyta</taxon>
        <taxon>Spermatophyta</taxon>
        <taxon>Magnoliopsida</taxon>
        <taxon>eudicotyledons</taxon>
        <taxon>Gunneridae</taxon>
        <taxon>Pentapetalae</taxon>
        <taxon>rosids</taxon>
        <taxon>malvids</taxon>
        <taxon>Malvales</taxon>
        <taxon>Malvaceae</taxon>
        <taxon>Malvoideae</taxon>
        <taxon>Gossypium</taxon>
    </lineage>
</organism>
<name>A0A0B0MEA4_GOSAR</name>
<proteinExistence type="predicted"/>
<comment type="caution">
    <text evidence="2">The sequence shown here is derived from an EMBL/GenBank/DDBJ whole genome shotgun (WGS) entry which is preliminary data.</text>
</comment>
<keyword evidence="3" id="KW-1185">Reference proteome</keyword>
<evidence type="ECO:0000313" key="3">
    <source>
        <dbReference type="Proteomes" id="UP000032142"/>
    </source>
</evidence>